<dbReference type="GeneID" id="106590244"/>
<dbReference type="PANTHER" id="PTHR34754">
    <property type="entry name" value="COILED-COIL DOMAIN-CONTAINING PROTEIN 60"/>
    <property type="match status" value="1"/>
</dbReference>
<evidence type="ECO:0000313" key="2">
    <source>
        <dbReference type="RefSeq" id="XP_014036519.2"/>
    </source>
</evidence>
<dbReference type="InterPro" id="IPR031526">
    <property type="entry name" value="DUF4698"/>
</dbReference>
<gene>
    <name evidence="2" type="primary">LOC106590244</name>
</gene>
<proteinExistence type="predicted"/>
<sequence length="572" mass="65256">MTINTLAKRLLSPSVLMAGEIRRIAALIERDQELITYIKHKFTTIDFKKEHSYLPEKVVTRSDTKYVLIQNGQAKKNYDRRQEMLKKGFFSPLNKPYKTVGMLYSDNVDLFSTWLTSEDQESLKTHWDRKFGKKSGGGVISSKFSQEKAKKENVTAPPMESPTLDGFLQLKHCVREMASIRRALHAGRPLICYLRDQDKQPSLMIPCHRAVSADKETVPPTPMTMNQQALDPEEEENLQRIQYRKQKLFSEKLQWIYMVLCGISHMRNKDLKTLVPLNSSYVNVIMKDTEKTNIILKQSHSYYNPPVNATGRLVSLAPDDCHSGTPDVWDTFIGHQDAAEPSKITTIRTTGYKALQSGARRKVGQREPDGDGDIPPWLLLLLDENTSLEKKTVKPRVDQSVKLERAKVQYLNVKKVLNIQIKSGVFEKKKNREGRMRTLFDALMASKTDAGLSSLLASLKSELKEPKSTTGLWFATLQSEATELSGDRDPKYKSTLQKISAFQSFSNKRVPYSKEKFCLLVLSMPANQLLQPAMQEALLFLTEKVLLLLPRQLKQWYQYLKLPFPTTESSSS</sequence>
<keyword evidence="1" id="KW-1185">Reference proteome</keyword>
<evidence type="ECO:0000313" key="1">
    <source>
        <dbReference type="Proteomes" id="UP001652741"/>
    </source>
</evidence>
<dbReference type="RefSeq" id="XP_014036519.2">
    <property type="nucleotide sequence ID" value="XM_014181044.2"/>
</dbReference>
<name>A0A1S3QAT3_SALSA</name>
<protein>
    <submittedName>
        <fullName evidence="2">Uncharacterized protein</fullName>
    </submittedName>
</protein>
<dbReference type="KEGG" id="sasa:106590244"/>
<dbReference type="PANTHER" id="PTHR34754:SF1">
    <property type="entry name" value="COILED-COIL DOMAIN-CONTAINING PROTEIN 60"/>
    <property type="match status" value="1"/>
</dbReference>
<organism evidence="1 2">
    <name type="scientific">Salmo salar</name>
    <name type="common">Atlantic salmon</name>
    <dbReference type="NCBI Taxonomy" id="8030"/>
    <lineage>
        <taxon>Eukaryota</taxon>
        <taxon>Metazoa</taxon>
        <taxon>Chordata</taxon>
        <taxon>Craniata</taxon>
        <taxon>Vertebrata</taxon>
        <taxon>Euteleostomi</taxon>
        <taxon>Actinopterygii</taxon>
        <taxon>Neopterygii</taxon>
        <taxon>Teleostei</taxon>
        <taxon>Protacanthopterygii</taxon>
        <taxon>Salmoniformes</taxon>
        <taxon>Salmonidae</taxon>
        <taxon>Salmoninae</taxon>
        <taxon>Salmo</taxon>
    </lineage>
</organism>
<accession>A0A1S3QAT3</accession>
<dbReference type="AlphaFoldDB" id="A0A1S3QAT3"/>
<dbReference type="Proteomes" id="UP001652741">
    <property type="component" value="Chromosome ssa29"/>
</dbReference>
<reference evidence="2" key="1">
    <citation type="submission" date="2025-08" db="UniProtKB">
        <authorList>
            <consortium name="RefSeq"/>
        </authorList>
    </citation>
    <scope>IDENTIFICATION</scope>
</reference>